<reference evidence="1" key="1">
    <citation type="submission" date="2020-05" db="EMBL/GenBank/DDBJ databases">
        <title>Large-scale comparative analyses of tick genomes elucidate their genetic diversity and vector capacities.</title>
        <authorList>
            <person name="Jia N."/>
            <person name="Wang J."/>
            <person name="Shi W."/>
            <person name="Du L."/>
            <person name="Sun Y."/>
            <person name="Zhan W."/>
            <person name="Jiang J."/>
            <person name="Wang Q."/>
            <person name="Zhang B."/>
            <person name="Ji P."/>
            <person name="Sakyi L.B."/>
            <person name="Cui X."/>
            <person name="Yuan T."/>
            <person name="Jiang B."/>
            <person name="Yang W."/>
            <person name="Lam T.T.-Y."/>
            <person name="Chang Q."/>
            <person name="Ding S."/>
            <person name="Wang X."/>
            <person name="Zhu J."/>
            <person name="Ruan X."/>
            <person name="Zhao L."/>
            <person name="Wei J."/>
            <person name="Que T."/>
            <person name="Du C."/>
            <person name="Cheng J."/>
            <person name="Dai P."/>
            <person name="Han X."/>
            <person name="Huang E."/>
            <person name="Gao Y."/>
            <person name="Liu J."/>
            <person name="Shao H."/>
            <person name="Ye R."/>
            <person name="Li L."/>
            <person name="Wei W."/>
            <person name="Wang X."/>
            <person name="Wang C."/>
            <person name="Yang T."/>
            <person name="Huo Q."/>
            <person name="Li W."/>
            <person name="Guo W."/>
            <person name="Chen H."/>
            <person name="Zhou L."/>
            <person name="Ni X."/>
            <person name="Tian J."/>
            <person name="Zhou Y."/>
            <person name="Sheng Y."/>
            <person name="Liu T."/>
            <person name="Pan Y."/>
            <person name="Xia L."/>
            <person name="Li J."/>
            <person name="Zhao F."/>
            <person name="Cao W."/>
        </authorList>
    </citation>
    <scope>NUCLEOTIDE SEQUENCE</scope>
    <source>
        <strain evidence="1">Dsil-2018</strain>
    </source>
</reference>
<keyword evidence="2" id="KW-1185">Reference proteome</keyword>
<proteinExistence type="predicted"/>
<name>A0ACB8DQ24_DERSI</name>
<organism evidence="1 2">
    <name type="scientific">Dermacentor silvarum</name>
    <name type="common">Tick</name>
    <dbReference type="NCBI Taxonomy" id="543639"/>
    <lineage>
        <taxon>Eukaryota</taxon>
        <taxon>Metazoa</taxon>
        <taxon>Ecdysozoa</taxon>
        <taxon>Arthropoda</taxon>
        <taxon>Chelicerata</taxon>
        <taxon>Arachnida</taxon>
        <taxon>Acari</taxon>
        <taxon>Parasitiformes</taxon>
        <taxon>Ixodida</taxon>
        <taxon>Ixodoidea</taxon>
        <taxon>Ixodidae</taxon>
        <taxon>Rhipicephalinae</taxon>
        <taxon>Dermacentor</taxon>
    </lineage>
</organism>
<dbReference type="Proteomes" id="UP000821865">
    <property type="component" value="Chromosome 10"/>
</dbReference>
<accession>A0ACB8DQ24</accession>
<protein>
    <submittedName>
        <fullName evidence="1">Uncharacterized protein</fullName>
    </submittedName>
</protein>
<comment type="caution">
    <text evidence="1">The sequence shown here is derived from an EMBL/GenBank/DDBJ whole genome shotgun (WGS) entry which is preliminary data.</text>
</comment>
<dbReference type="EMBL" id="CM023479">
    <property type="protein sequence ID" value="KAH7974582.1"/>
    <property type="molecule type" value="Genomic_DNA"/>
</dbReference>
<sequence length="746" mass="82252">MSIVSRGTGKKQRLRHPAYWHSGTVRDGPLSVGEEIAAATVELSSSVKAELEQRSSQLMGSGASEVSLDSLVRKTGASSSSRFQSEAAAAASEPSAPLPVHKSEACQTTEPASVAYRSLILQFSPVRRNQEHRSSKPVLTLPSALTEHDWLDGQHSPLSPKSPELPLQRPENFSMLWKSVTPPDVDTASTSTMQPFARASPPDDELPLRKHVQQQATENIEIDSIPSAGYNVSAAALSRTQQSSADDKAPLEPQVPGSPRLLAPWNETPRGLERKRETPEVFRDTSSSTSCSVSASELSSPQIGTALHSPRVRPVASDTTPRIPWVTVAVIWLQLQSHWNHLHKDYPDRCASVSTIVLENRWERLLFAAFHHADVKTLALNSLCFFANGVLLEAGLGAAHFAALFATAAVLVGLVNTFILRFLYEYTKLSSWQTVCSQTFVGIIMTLEVLTSTKFVKARIHYGKRRFRVRRKLFAVLETFFYCRGRIVTFARLSVASWIRRPRRSLYIRVLPCAPVTYLFVTAIIVAFLQGPFPDPLTLAETGLSFRVPVRRPMLLPMLYQPDVYWLAYAVLSIWDVGQELEQEIGHLGRRSFLFLAGLLLKALHVLLDGLCWILWCHLLALGDNLPTPVPHSSSCTCGLVAALMALKVVHHVMHPGCVYRMASMPIYVPFWTGVLFELAVQNVASGSAAYIYGPILGILLGIAVTCVRIDCLRKLTARLAGLSDIGILLRGTDVSPENVLLMLRH</sequence>
<gene>
    <name evidence="1" type="ORF">HPB49_017154</name>
</gene>
<evidence type="ECO:0000313" key="2">
    <source>
        <dbReference type="Proteomes" id="UP000821865"/>
    </source>
</evidence>
<evidence type="ECO:0000313" key="1">
    <source>
        <dbReference type="EMBL" id="KAH7974582.1"/>
    </source>
</evidence>